<evidence type="ECO:0000313" key="12">
    <source>
        <dbReference type="Proteomes" id="UP001525379"/>
    </source>
</evidence>
<feature type="transmembrane region" description="Helical" evidence="9">
    <location>
        <begin position="327"/>
        <end position="349"/>
    </location>
</feature>
<feature type="transmembrane region" description="Helical" evidence="9">
    <location>
        <begin position="147"/>
        <end position="174"/>
    </location>
</feature>
<feature type="transmembrane region" description="Helical" evidence="9">
    <location>
        <begin position="12"/>
        <end position="32"/>
    </location>
</feature>
<name>A0ABT2HW95_9MICO</name>
<dbReference type="RefSeq" id="WP_260104048.1">
    <property type="nucleotide sequence ID" value="NZ_JALXSQ010000012.1"/>
</dbReference>
<keyword evidence="8 9" id="KW-0472">Membrane</keyword>
<reference evidence="11 12" key="1">
    <citation type="submission" date="2022-04" db="EMBL/GenBank/DDBJ databases">
        <title>Human microbiome associated bacterial genomes.</title>
        <authorList>
            <person name="Sandstrom S."/>
            <person name="Salamzade R."/>
            <person name="Kalan L.R."/>
        </authorList>
    </citation>
    <scope>NUCLEOTIDE SEQUENCE [LARGE SCALE GENOMIC DNA]</scope>
    <source>
        <strain evidence="12">p3-SID1799</strain>
    </source>
</reference>
<gene>
    <name evidence="11" type="ORF">M3D15_04435</name>
</gene>
<evidence type="ECO:0000259" key="10">
    <source>
        <dbReference type="PROSITE" id="PS50850"/>
    </source>
</evidence>
<protein>
    <submittedName>
        <fullName evidence="11">MFS transporter</fullName>
    </submittedName>
</protein>
<feature type="transmembrane region" description="Helical" evidence="9">
    <location>
        <begin position="361"/>
        <end position="382"/>
    </location>
</feature>
<evidence type="ECO:0000256" key="8">
    <source>
        <dbReference type="ARBA" id="ARBA00023136"/>
    </source>
</evidence>
<comment type="subcellular location">
    <subcellularLocation>
        <location evidence="1">Cell membrane</location>
        <topology evidence="1">Multi-pass membrane protein</topology>
    </subcellularLocation>
</comment>
<keyword evidence="5 9" id="KW-0812">Transmembrane</keyword>
<keyword evidence="4" id="KW-1003">Cell membrane</keyword>
<evidence type="ECO:0000256" key="2">
    <source>
        <dbReference type="ARBA" id="ARBA00008240"/>
    </source>
</evidence>
<feature type="transmembrane region" description="Helical" evidence="9">
    <location>
        <begin position="394"/>
        <end position="414"/>
    </location>
</feature>
<keyword evidence="7 9" id="KW-1133">Transmembrane helix</keyword>
<feature type="transmembrane region" description="Helical" evidence="9">
    <location>
        <begin position="44"/>
        <end position="61"/>
    </location>
</feature>
<dbReference type="Proteomes" id="UP001525379">
    <property type="component" value="Unassembled WGS sequence"/>
</dbReference>
<feature type="domain" description="Major facilitator superfamily (MFS) profile" evidence="10">
    <location>
        <begin position="11"/>
        <end position="418"/>
    </location>
</feature>
<evidence type="ECO:0000256" key="6">
    <source>
        <dbReference type="ARBA" id="ARBA00022847"/>
    </source>
</evidence>
<dbReference type="SUPFAM" id="SSF103473">
    <property type="entry name" value="MFS general substrate transporter"/>
    <property type="match status" value="1"/>
</dbReference>
<keyword evidence="3" id="KW-0813">Transport</keyword>
<organism evidence="11 12">
    <name type="scientific">Pseudoclavibacter albus</name>
    <dbReference type="NCBI Taxonomy" id="272241"/>
    <lineage>
        <taxon>Bacteria</taxon>
        <taxon>Bacillati</taxon>
        <taxon>Actinomycetota</taxon>
        <taxon>Actinomycetes</taxon>
        <taxon>Micrococcales</taxon>
        <taxon>Microbacteriaceae</taxon>
        <taxon>Pseudoclavibacter</taxon>
    </lineage>
</organism>
<dbReference type="InterPro" id="IPR036259">
    <property type="entry name" value="MFS_trans_sf"/>
</dbReference>
<comment type="caution">
    <text evidence="11">The sequence shown here is derived from an EMBL/GenBank/DDBJ whole genome shotgun (WGS) entry which is preliminary data.</text>
</comment>
<keyword evidence="6" id="KW-0769">Symport</keyword>
<proteinExistence type="inferred from homology"/>
<feature type="transmembrane region" description="Helical" evidence="9">
    <location>
        <begin position="301"/>
        <end position="321"/>
    </location>
</feature>
<dbReference type="Gene3D" id="1.20.1250.20">
    <property type="entry name" value="MFS general substrate transporter like domains"/>
    <property type="match status" value="2"/>
</dbReference>
<evidence type="ECO:0000313" key="11">
    <source>
        <dbReference type="EMBL" id="MCT2042582.1"/>
    </source>
</evidence>
<evidence type="ECO:0000256" key="4">
    <source>
        <dbReference type="ARBA" id="ARBA00022475"/>
    </source>
</evidence>
<dbReference type="EMBL" id="JALXSQ010000012">
    <property type="protein sequence ID" value="MCT2042582.1"/>
    <property type="molecule type" value="Genomic_DNA"/>
</dbReference>
<evidence type="ECO:0000256" key="5">
    <source>
        <dbReference type="ARBA" id="ARBA00022692"/>
    </source>
</evidence>
<feature type="transmembrane region" description="Helical" evidence="9">
    <location>
        <begin position="109"/>
        <end position="135"/>
    </location>
</feature>
<evidence type="ECO:0000256" key="9">
    <source>
        <dbReference type="SAM" id="Phobius"/>
    </source>
</evidence>
<feature type="transmembrane region" description="Helical" evidence="9">
    <location>
        <begin position="234"/>
        <end position="252"/>
    </location>
</feature>
<dbReference type="PANTHER" id="PTHR43528:SF1">
    <property type="entry name" value="ALPHA-KETOGLUTARATE PERMEASE"/>
    <property type="match status" value="1"/>
</dbReference>
<feature type="transmembrane region" description="Helical" evidence="9">
    <location>
        <begin position="82"/>
        <end position="103"/>
    </location>
</feature>
<sequence>MDTPRQVSRASLAIAAFSTIVEWYDFTLYLYLTTVLARVFYGDYEGSVAMALLVFAVGYLMRPVGAACFGYVGDRFGRRRMMLWSMALMTFTMLATALLPTSLQIGGAAAWWLLALRLVMAFAVGGEYTGVVAYLTEGSASERRGLIASLAAASSEVGALLASAAAALTVWLLPQAEVDAWGWRLPFVAGALMALVIWIARSHMDESPDFERQQREDTVPSAPAKHVLTKQFPAVLRTFAISALGSVTYYVGITYVPSYLATTTGLSESDSLGISTLAAIVVIAVTPLLGWASDHLGRRPILVALAAIGVILPILAFWTMASAENGIIVIVGVMLLAVLGGGVSAVAASATAEQFTGEGRVTGLAFGVTAATAVFGGLALWLSELWGASTGNPLAPGMLMAIVAVVAAPIIATMPETAARQLRKTEG</sequence>
<dbReference type="PROSITE" id="PS00216">
    <property type="entry name" value="SUGAR_TRANSPORT_1"/>
    <property type="match status" value="1"/>
</dbReference>
<dbReference type="InterPro" id="IPR005829">
    <property type="entry name" value="Sugar_transporter_CS"/>
</dbReference>
<dbReference type="PANTHER" id="PTHR43528">
    <property type="entry name" value="ALPHA-KETOGLUTARATE PERMEASE"/>
    <property type="match status" value="1"/>
</dbReference>
<feature type="transmembrane region" description="Helical" evidence="9">
    <location>
        <begin position="272"/>
        <end position="289"/>
    </location>
</feature>
<dbReference type="PROSITE" id="PS50850">
    <property type="entry name" value="MFS"/>
    <property type="match status" value="1"/>
</dbReference>
<accession>A0ABT2HW95</accession>
<comment type="similarity">
    <text evidence="2">Belongs to the major facilitator superfamily. Metabolite:H+ Symporter (MHS) family (TC 2.A.1.6) family.</text>
</comment>
<dbReference type="InterPro" id="IPR051084">
    <property type="entry name" value="H+-coupled_symporters"/>
</dbReference>
<evidence type="ECO:0000256" key="7">
    <source>
        <dbReference type="ARBA" id="ARBA00022989"/>
    </source>
</evidence>
<evidence type="ECO:0000256" key="3">
    <source>
        <dbReference type="ARBA" id="ARBA00022448"/>
    </source>
</evidence>
<evidence type="ECO:0000256" key="1">
    <source>
        <dbReference type="ARBA" id="ARBA00004651"/>
    </source>
</evidence>
<dbReference type="InterPro" id="IPR011701">
    <property type="entry name" value="MFS"/>
</dbReference>
<dbReference type="Pfam" id="PF07690">
    <property type="entry name" value="MFS_1"/>
    <property type="match status" value="1"/>
</dbReference>
<keyword evidence="12" id="KW-1185">Reference proteome</keyword>
<dbReference type="InterPro" id="IPR020846">
    <property type="entry name" value="MFS_dom"/>
</dbReference>
<feature type="transmembrane region" description="Helical" evidence="9">
    <location>
        <begin position="180"/>
        <end position="200"/>
    </location>
</feature>